<dbReference type="Proteomes" id="UP001630127">
    <property type="component" value="Unassembled WGS sequence"/>
</dbReference>
<evidence type="ECO:0000313" key="1">
    <source>
        <dbReference type="EMBL" id="KAL3524761.1"/>
    </source>
</evidence>
<dbReference type="AlphaFoldDB" id="A0ABD2ZZ71"/>
<protein>
    <submittedName>
        <fullName evidence="1">Uncharacterized protein</fullName>
    </submittedName>
</protein>
<reference evidence="1 2" key="1">
    <citation type="submission" date="2024-11" db="EMBL/GenBank/DDBJ databases">
        <title>A near-complete genome assembly of Cinchona calisaya.</title>
        <authorList>
            <person name="Lian D.C."/>
            <person name="Zhao X.W."/>
            <person name="Wei L."/>
        </authorList>
    </citation>
    <scope>NUCLEOTIDE SEQUENCE [LARGE SCALE GENOMIC DNA]</scope>
    <source>
        <tissue evidence="1">Nenye</tissue>
    </source>
</reference>
<name>A0ABD2ZZ71_9GENT</name>
<organism evidence="1 2">
    <name type="scientific">Cinchona calisaya</name>
    <dbReference type="NCBI Taxonomy" id="153742"/>
    <lineage>
        <taxon>Eukaryota</taxon>
        <taxon>Viridiplantae</taxon>
        <taxon>Streptophyta</taxon>
        <taxon>Embryophyta</taxon>
        <taxon>Tracheophyta</taxon>
        <taxon>Spermatophyta</taxon>
        <taxon>Magnoliopsida</taxon>
        <taxon>eudicotyledons</taxon>
        <taxon>Gunneridae</taxon>
        <taxon>Pentapetalae</taxon>
        <taxon>asterids</taxon>
        <taxon>lamiids</taxon>
        <taxon>Gentianales</taxon>
        <taxon>Rubiaceae</taxon>
        <taxon>Cinchonoideae</taxon>
        <taxon>Cinchoneae</taxon>
        <taxon>Cinchona</taxon>
    </lineage>
</organism>
<gene>
    <name evidence="1" type="ORF">ACH5RR_013133</name>
</gene>
<comment type="caution">
    <text evidence="1">The sequence shown here is derived from an EMBL/GenBank/DDBJ whole genome shotgun (WGS) entry which is preliminary data.</text>
</comment>
<keyword evidence="2" id="KW-1185">Reference proteome</keyword>
<sequence>MLSTSMQSMGAAHLFCVKKLPFVYLSCPLLKGAKKSGVVQKIKDNFNAKLVGWKQRLSSPSGRLLLSNRVPSAIPTHVLEVIKPPKVTLKSLEQLTANIFSGESNGIPKRH</sequence>
<dbReference type="PANTHER" id="PTHR33116:SF78">
    <property type="entry name" value="OS12G0587133 PROTEIN"/>
    <property type="match status" value="1"/>
</dbReference>
<evidence type="ECO:0000313" key="2">
    <source>
        <dbReference type="Proteomes" id="UP001630127"/>
    </source>
</evidence>
<dbReference type="PANTHER" id="PTHR33116">
    <property type="entry name" value="REVERSE TRANSCRIPTASE ZINC-BINDING DOMAIN-CONTAINING PROTEIN-RELATED-RELATED"/>
    <property type="match status" value="1"/>
</dbReference>
<proteinExistence type="predicted"/>
<accession>A0ABD2ZZ71</accession>
<dbReference type="EMBL" id="JBJUIK010000006">
    <property type="protein sequence ID" value="KAL3524761.1"/>
    <property type="molecule type" value="Genomic_DNA"/>
</dbReference>